<name>B9KAW5_THENN</name>
<dbReference type="STRING" id="309803.CTN_1922"/>
<protein>
    <recommendedName>
        <fullName evidence="1">GIY-YIG domain-containing protein</fullName>
    </recommendedName>
</protein>
<dbReference type="Proteomes" id="UP000000445">
    <property type="component" value="Chromosome"/>
</dbReference>
<dbReference type="InterPro" id="IPR000305">
    <property type="entry name" value="GIY-YIG_endonuc"/>
</dbReference>
<reference evidence="2 3" key="1">
    <citation type="journal article" date="2009" name="Biosci. Biotechnol. Biochem.">
        <title>WeGAS: a web-based microbial genome annotation system.</title>
        <authorList>
            <person name="Lee D."/>
            <person name="Seo H."/>
            <person name="Park C."/>
            <person name="Park K."/>
        </authorList>
    </citation>
    <scope>NUCLEOTIDE SEQUENCE [LARGE SCALE GENOMIC DNA]</scope>
    <source>
        <strain evidence="3">ATCC 49049 / DSM 4359 / NBRC 107923 / NS-E</strain>
    </source>
</reference>
<gene>
    <name evidence="2" type="ordered locus">CTN_1922</name>
</gene>
<dbReference type="HOGENOM" id="CLU_115699_1_0_0"/>
<keyword evidence="3" id="KW-1185">Reference proteome</keyword>
<accession>B9KAW5</accession>
<dbReference type="Pfam" id="PF01986">
    <property type="entry name" value="DUF123"/>
    <property type="match status" value="1"/>
</dbReference>
<dbReference type="KEGG" id="tna:CTN_1922"/>
<dbReference type="AlphaFoldDB" id="B9KAW5"/>
<dbReference type="SMART" id="SM00465">
    <property type="entry name" value="GIYc"/>
    <property type="match status" value="1"/>
</dbReference>
<evidence type="ECO:0000313" key="2">
    <source>
        <dbReference type="EMBL" id="ACM24098.1"/>
    </source>
</evidence>
<dbReference type="eggNOG" id="COG1833">
    <property type="taxonomic scope" value="Bacteria"/>
</dbReference>
<dbReference type="PANTHER" id="PTHR37460:SF1">
    <property type="entry name" value="ENDONUCLEASE III"/>
    <property type="match status" value="1"/>
</dbReference>
<proteinExistence type="predicted"/>
<dbReference type="CDD" id="cd10441">
    <property type="entry name" value="GIY-YIG_COG1833"/>
    <property type="match status" value="1"/>
</dbReference>
<evidence type="ECO:0000259" key="1">
    <source>
        <dbReference type="SMART" id="SM00465"/>
    </source>
</evidence>
<dbReference type="EMBL" id="CP000916">
    <property type="protein sequence ID" value="ACM24098.1"/>
    <property type="molecule type" value="Genomic_DNA"/>
</dbReference>
<organism evidence="2 3">
    <name type="scientific">Thermotoga neapolitana (strain ATCC 49049 / DSM 4359 / NBRC 107923 / NS-E)</name>
    <dbReference type="NCBI Taxonomy" id="309803"/>
    <lineage>
        <taxon>Bacteria</taxon>
        <taxon>Thermotogati</taxon>
        <taxon>Thermotogota</taxon>
        <taxon>Thermotogae</taxon>
        <taxon>Thermotogales</taxon>
        <taxon>Thermotogaceae</taxon>
        <taxon>Thermotoga</taxon>
    </lineage>
</organism>
<sequence length="143" mass="16176">MKGTYILLLKLEKSVTLKHGKKTSQLKPGYYAYVGSAMGGFSKRIPRYFLGPQKKHWHIDHLLDHAKIAGLVMFHGKRLEEKIAGVLSSYFEGIEGFGASDLDVKTCLFRVDPVELFSLLGGFRENRDTRRPQKHRGKQDQGG</sequence>
<feature type="domain" description="GIY-YIG" evidence="1">
    <location>
        <begin position="18"/>
        <end position="112"/>
    </location>
</feature>
<dbReference type="RefSeq" id="WP_015920334.1">
    <property type="nucleotide sequence ID" value="NC_011978.1"/>
</dbReference>
<dbReference type="PANTHER" id="PTHR37460">
    <property type="entry name" value="ENDONUCLEASE III"/>
    <property type="match status" value="1"/>
</dbReference>
<evidence type="ECO:0000313" key="3">
    <source>
        <dbReference type="Proteomes" id="UP000000445"/>
    </source>
</evidence>
<dbReference type="InterPro" id="IPR002837">
    <property type="entry name" value="DUF123"/>
</dbReference>